<gene>
    <name evidence="1" type="ORF">KQX54_020644</name>
</gene>
<evidence type="ECO:0000313" key="1">
    <source>
        <dbReference type="EMBL" id="KAH0540953.1"/>
    </source>
</evidence>
<comment type="caution">
    <text evidence="1">The sequence shown here is derived from an EMBL/GenBank/DDBJ whole genome shotgun (WGS) entry which is preliminary data.</text>
</comment>
<dbReference type="AlphaFoldDB" id="A0AAV7I2I9"/>
<proteinExistence type="predicted"/>
<dbReference type="Proteomes" id="UP000826195">
    <property type="component" value="Unassembled WGS sequence"/>
</dbReference>
<dbReference type="EMBL" id="JAHXZJ010002609">
    <property type="protein sequence ID" value="KAH0540953.1"/>
    <property type="molecule type" value="Genomic_DNA"/>
</dbReference>
<protein>
    <submittedName>
        <fullName evidence="1">Uncharacterized protein</fullName>
    </submittedName>
</protein>
<accession>A0AAV7I2I9</accession>
<name>A0AAV7I2I9_COTGL</name>
<evidence type="ECO:0000313" key="2">
    <source>
        <dbReference type="Proteomes" id="UP000826195"/>
    </source>
</evidence>
<keyword evidence="2" id="KW-1185">Reference proteome</keyword>
<organism evidence="1 2">
    <name type="scientific">Cotesia glomerata</name>
    <name type="common">Lepidopteran parasitic wasp</name>
    <name type="synonym">Apanteles glomeratus</name>
    <dbReference type="NCBI Taxonomy" id="32391"/>
    <lineage>
        <taxon>Eukaryota</taxon>
        <taxon>Metazoa</taxon>
        <taxon>Ecdysozoa</taxon>
        <taxon>Arthropoda</taxon>
        <taxon>Hexapoda</taxon>
        <taxon>Insecta</taxon>
        <taxon>Pterygota</taxon>
        <taxon>Neoptera</taxon>
        <taxon>Endopterygota</taxon>
        <taxon>Hymenoptera</taxon>
        <taxon>Apocrita</taxon>
        <taxon>Ichneumonoidea</taxon>
        <taxon>Braconidae</taxon>
        <taxon>Microgastrinae</taxon>
        <taxon>Cotesia</taxon>
    </lineage>
</organism>
<reference evidence="1 2" key="1">
    <citation type="journal article" date="2021" name="J. Hered.">
        <title>A chromosome-level genome assembly of the parasitoid wasp, Cotesia glomerata (Hymenoptera: Braconidae).</title>
        <authorList>
            <person name="Pinto B.J."/>
            <person name="Weis J.J."/>
            <person name="Gamble T."/>
            <person name="Ode P.J."/>
            <person name="Paul R."/>
            <person name="Zaspel J.M."/>
        </authorList>
    </citation>
    <scope>NUCLEOTIDE SEQUENCE [LARGE SCALE GENOMIC DNA]</scope>
    <source>
        <strain evidence="1">CgM1</strain>
    </source>
</reference>
<sequence>MDIAYVIKSSGEDPTGQLENWRTGVVSISRTKFATGNNKEWELSDKGQKMKKGRLDAVVAISGGMGSHGSLEWLQSVSQSVQLDFDSISITAGAVGIVNGKPAARSSKK</sequence>